<evidence type="ECO:0000256" key="1">
    <source>
        <dbReference type="ARBA" id="ARBA00012513"/>
    </source>
</evidence>
<dbReference type="FunFam" id="1.10.510.10:FF:000297">
    <property type="entry name" value="Non-specific serine/threonine protein kinase"/>
    <property type="match status" value="1"/>
</dbReference>
<evidence type="ECO:0000256" key="11">
    <source>
        <dbReference type="RuleBase" id="RU000304"/>
    </source>
</evidence>
<comment type="similarity">
    <text evidence="11">Belongs to the protein kinase superfamily.</text>
</comment>
<dbReference type="PROSITE" id="PS50011">
    <property type="entry name" value="PROTEIN_KINASE_DOM"/>
    <property type="match status" value="1"/>
</dbReference>
<dbReference type="Proteomes" id="UP001344447">
    <property type="component" value="Unassembled WGS sequence"/>
</dbReference>
<dbReference type="FunFam" id="3.30.200.20:FF:000042">
    <property type="entry name" value="Aurora kinase A"/>
    <property type="match status" value="1"/>
</dbReference>
<dbReference type="EMBL" id="JAVFKY010000004">
    <property type="protein sequence ID" value="KAK5578213.1"/>
    <property type="molecule type" value="Genomic_DNA"/>
</dbReference>
<dbReference type="GO" id="GO:0004674">
    <property type="term" value="F:protein serine/threonine kinase activity"/>
    <property type="evidence" value="ECO:0007669"/>
    <property type="project" value="UniProtKB-KW"/>
</dbReference>
<dbReference type="InterPro" id="IPR017441">
    <property type="entry name" value="Protein_kinase_ATP_BS"/>
</dbReference>
<evidence type="ECO:0000313" key="16">
    <source>
        <dbReference type="Proteomes" id="UP001344447"/>
    </source>
</evidence>
<keyword evidence="6" id="KW-0418">Kinase</keyword>
<name>A0AAN7TZ60_9MYCE</name>
<dbReference type="EC" id="2.7.11.1" evidence="1"/>
<evidence type="ECO:0000256" key="2">
    <source>
        <dbReference type="ARBA" id="ARBA00022527"/>
    </source>
</evidence>
<dbReference type="SUPFAM" id="SSF56112">
    <property type="entry name" value="Protein kinase-like (PK-like)"/>
    <property type="match status" value="1"/>
</dbReference>
<evidence type="ECO:0000256" key="4">
    <source>
        <dbReference type="ARBA" id="ARBA00022679"/>
    </source>
</evidence>
<evidence type="ECO:0000256" key="10">
    <source>
        <dbReference type="PROSITE-ProRule" id="PRU10141"/>
    </source>
</evidence>
<dbReference type="InterPro" id="IPR000719">
    <property type="entry name" value="Prot_kinase_dom"/>
</dbReference>
<comment type="caution">
    <text evidence="15">The sequence shown here is derived from an EMBL/GenBank/DDBJ whole genome shotgun (WGS) entry which is preliminary data.</text>
</comment>
<dbReference type="Pfam" id="PF00069">
    <property type="entry name" value="Pkinase"/>
    <property type="match status" value="1"/>
</dbReference>
<keyword evidence="3" id="KW-0597">Phosphoprotein</keyword>
<evidence type="ECO:0000256" key="8">
    <source>
        <dbReference type="ARBA" id="ARBA00047899"/>
    </source>
</evidence>
<comment type="catalytic activity">
    <reaction evidence="9">
        <text>L-seryl-[protein] + ATP = O-phospho-L-seryl-[protein] + ADP + H(+)</text>
        <dbReference type="Rhea" id="RHEA:17989"/>
        <dbReference type="Rhea" id="RHEA-COMP:9863"/>
        <dbReference type="Rhea" id="RHEA-COMP:11604"/>
        <dbReference type="ChEBI" id="CHEBI:15378"/>
        <dbReference type="ChEBI" id="CHEBI:29999"/>
        <dbReference type="ChEBI" id="CHEBI:30616"/>
        <dbReference type="ChEBI" id="CHEBI:83421"/>
        <dbReference type="ChEBI" id="CHEBI:456216"/>
        <dbReference type="EC" id="2.7.11.1"/>
    </reaction>
</comment>
<feature type="domain" description="AGC-kinase C-terminal" evidence="14">
    <location>
        <begin position="396"/>
        <end position="467"/>
    </location>
</feature>
<dbReference type="SMART" id="SM00133">
    <property type="entry name" value="S_TK_X"/>
    <property type="match status" value="1"/>
</dbReference>
<evidence type="ECO:0000256" key="3">
    <source>
        <dbReference type="ARBA" id="ARBA00022553"/>
    </source>
</evidence>
<evidence type="ECO:0000256" key="6">
    <source>
        <dbReference type="ARBA" id="ARBA00022777"/>
    </source>
</evidence>
<dbReference type="InterPro" id="IPR045270">
    <property type="entry name" value="STKc_AGC"/>
</dbReference>
<dbReference type="PANTHER" id="PTHR24351">
    <property type="entry name" value="RIBOSOMAL PROTEIN S6 KINASE"/>
    <property type="match status" value="1"/>
</dbReference>
<evidence type="ECO:0000256" key="12">
    <source>
        <dbReference type="SAM" id="MobiDB-lite"/>
    </source>
</evidence>
<keyword evidence="4" id="KW-0808">Transferase</keyword>
<feature type="domain" description="Protein kinase" evidence="13">
    <location>
        <begin position="140"/>
        <end position="395"/>
    </location>
</feature>
<dbReference type="InterPro" id="IPR008271">
    <property type="entry name" value="Ser/Thr_kinase_AS"/>
</dbReference>
<dbReference type="PROSITE" id="PS00108">
    <property type="entry name" value="PROTEIN_KINASE_ST"/>
    <property type="match status" value="1"/>
</dbReference>
<evidence type="ECO:0000256" key="5">
    <source>
        <dbReference type="ARBA" id="ARBA00022741"/>
    </source>
</evidence>
<dbReference type="PROSITE" id="PS51285">
    <property type="entry name" value="AGC_KINASE_CTER"/>
    <property type="match status" value="1"/>
</dbReference>
<accession>A0AAN7TZ60</accession>
<dbReference type="SMART" id="SM00220">
    <property type="entry name" value="S_TKc"/>
    <property type="match status" value="1"/>
</dbReference>
<dbReference type="PROSITE" id="PS00107">
    <property type="entry name" value="PROTEIN_KINASE_ATP"/>
    <property type="match status" value="1"/>
</dbReference>
<dbReference type="Gene3D" id="1.10.510.10">
    <property type="entry name" value="Transferase(Phosphotransferase) domain 1"/>
    <property type="match status" value="1"/>
</dbReference>
<feature type="compositionally biased region" description="Low complexity" evidence="12">
    <location>
        <begin position="67"/>
        <end position="95"/>
    </location>
</feature>
<dbReference type="CDD" id="cd05123">
    <property type="entry name" value="STKc_AGC"/>
    <property type="match status" value="1"/>
</dbReference>
<evidence type="ECO:0000259" key="14">
    <source>
        <dbReference type="PROSITE" id="PS51285"/>
    </source>
</evidence>
<keyword evidence="5 10" id="KW-0547">Nucleotide-binding</keyword>
<dbReference type="GO" id="GO:0005524">
    <property type="term" value="F:ATP binding"/>
    <property type="evidence" value="ECO:0007669"/>
    <property type="project" value="UniProtKB-UniRule"/>
</dbReference>
<dbReference type="InterPro" id="IPR011009">
    <property type="entry name" value="Kinase-like_dom_sf"/>
</dbReference>
<organism evidence="15 16">
    <name type="scientific">Dictyostelium firmibasis</name>
    <dbReference type="NCBI Taxonomy" id="79012"/>
    <lineage>
        <taxon>Eukaryota</taxon>
        <taxon>Amoebozoa</taxon>
        <taxon>Evosea</taxon>
        <taxon>Eumycetozoa</taxon>
        <taxon>Dictyostelia</taxon>
        <taxon>Dictyosteliales</taxon>
        <taxon>Dictyosteliaceae</taxon>
        <taxon>Dictyostelium</taxon>
    </lineage>
</organism>
<comment type="catalytic activity">
    <reaction evidence="8">
        <text>L-threonyl-[protein] + ATP = O-phospho-L-threonyl-[protein] + ADP + H(+)</text>
        <dbReference type="Rhea" id="RHEA:46608"/>
        <dbReference type="Rhea" id="RHEA-COMP:11060"/>
        <dbReference type="Rhea" id="RHEA-COMP:11605"/>
        <dbReference type="ChEBI" id="CHEBI:15378"/>
        <dbReference type="ChEBI" id="CHEBI:30013"/>
        <dbReference type="ChEBI" id="CHEBI:30616"/>
        <dbReference type="ChEBI" id="CHEBI:61977"/>
        <dbReference type="ChEBI" id="CHEBI:456216"/>
        <dbReference type="EC" id="2.7.11.1"/>
    </reaction>
</comment>
<keyword evidence="7 10" id="KW-0067">ATP-binding</keyword>
<evidence type="ECO:0000256" key="7">
    <source>
        <dbReference type="ARBA" id="ARBA00022840"/>
    </source>
</evidence>
<keyword evidence="2 11" id="KW-0723">Serine/threonine-protein kinase</keyword>
<reference evidence="15 16" key="1">
    <citation type="submission" date="2023-11" db="EMBL/GenBank/DDBJ databases">
        <title>Dfirmibasis_genome.</title>
        <authorList>
            <person name="Edelbroek B."/>
            <person name="Kjellin J."/>
            <person name="Jerlstrom-Hultqvist J."/>
            <person name="Soderbom F."/>
        </authorList>
    </citation>
    <scope>NUCLEOTIDE SEQUENCE [LARGE SCALE GENOMIC DNA]</scope>
    <source>
        <strain evidence="15 16">TNS-C-14</strain>
    </source>
</reference>
<feature type="binding site" evidence="10">
    <location>
        <position position="173"/>
    </location>
    <ligand>
        <name>ATP</name>
        <dbReference type="ChEBI" id="CHEBI:30616"/>
    </ligand>
</feature>
<evidence type="ECO:0000256" key="9">
    <source>
        <dbReference type="ARBA" id="ARBA00048679"/>
    </source>
</evidence>
<sequence length="468" mass="52473">MATTTTISGLPNQLEINSNISPTKLVITKQPIKLRESTESPFKSMMNTLKNTTISSTIPEGFVISNEDTSSTITTPSEESSLSSSSGEESSSISDNESKIHDIGNTLRPSNSSQDFTPLCNGKQETEIVKISNSTNLSNFIIKHLVGKGGFGKVFQVSHVETQKVYALKVIKKNHIIARKSVVNTLAEKDILKKISHPFIVNLHYAFQNEKKLYLVMDFINGGQLFYHLQKEAIFSEDQVRFYMAELILALEHLHASDIVHRDLKPENILLDSQGHCILTDFGLAKLEVKTNNETFSFAGTLEYMAPELIQHSTCGKAVDWWSIGILMYDMMIGKPPFEHKNRALMQEKIISEKPKFPKFVSSSARSLINGLLTKDPTRRLGTKGAIEIKQHPFFKSIQWRKIENKEITPPFIPSTKGVDDISNFDHASLKAHQRDSFSTSPTLSSSQQAYFDGFSFVRTPVLFEPPK</sequence>
<proteinExistence type="inferred from homology"/>
<evidence type="ECO:0000259" key="13">
    <source>
        <dbReference type="PROSITE" id="PS50011"/>
    </source>
</evidence>
<feature type="region of interest" description="Disordered" evidence="12">
    <location>
        <begin position="67"/>
        <end position="115"/>
    </location>
</feature>
<evidence type="ECO:0000313" key="15">
    <source>
        <dbReference type="EMBL" id="KAK5578213.1"/>
    </source>
</evidence>
<keyword evidence="16" id="KW-1185">Reference proteome</keyword>
<gene>
    <name evidence="15" type="ORF">RB653_003166</name>
</gene>
<dbReference type="InterPro" id="IPR000961">
    <property type="entry name" value="AGC-kinase_C"/>
</dbReference>
<dbReference type="AlphaFoldDB" id="A0AAN7TZ60"/>
<dbReference type="Gene3D" id="3.30.200.20">
    <property type="entry name" value="Phosphorylase Kinase, domain 1"/>
    <property type="match status" value="1"/>
</dbReference>
<protein>
    <recommendedName>
        <fullName evidence="1">non-specific serine/threonine protein kinase</fullName>
        <ecNumber evidence="1">2.7.11.1</ecNumber>
    </recommendedName>
</protein>